<reference evidence="2" key="1">
    <citation type="journal article" date="2014" name="Arch. Insect Biochem. Physiol.">
        <title>Transcriptome and tissue-specific expression analysis of Obp and Csp genes in the dark black chafer.</title>
        <authorList>
            <person name="Ju Q."/>
            <person name="Li X."/>
            <person name="Jiang X.J."/>
            <person name="Qu M.J."/>
            <person name="Guo X.Q."/>
            <person name="Han Z.J."/>
            <person name="Li F."/>
        </authorList>
    </citation>
    <scope>NUCLEOTIDE SEQUENCE</scope>
</reference>
<name>A0A0G2YDC4_HOLPA</name>
<sequence length="126" mass="14584">MEKCLSFIFVLCIVVVAIQAQNRYTTRYDSIDVDRILSNQRILTNYLKCLMDEGPCTNEGRELKKTLPDALANGCGKCNEKQKSSAEKVIRHLIKNRSNDWKRLTAKYDPTGQYRKKYEAQYNVKA</sequence>
<dbReference type="AlphaFoldDB" id="A0A0G2YDC4"/>
<protein>
    <submittedName>
        <fullName evidence="2">CSP7</fullName>
    </submittedName>
</protein>
<dbReference type="EMBL" id="KR733578">
    <property type="protein sequence ID" value="AKI84390.1"/>
    <property type="molecule type" value="mRNA"/>
</dbReference>
<dbReference type="Pfam" id="PF03392">
    <property type="entry name" value="OS-D"/>
    <property type="match status" value="1"/>
</dbReference>
<proteinExistence type="evidence at transcript level"/>
<evidence type="ECO:0000313" key="2">
    <source>
        <dbReference type="EMBL" id="AKI84390.1"/>
    </source>
</evidence>
<feature type="signal peptide" evidence="1">
    <location>
        <begin position="1"/>
        <end position="20"/>
    </location>
</feature>
<dbReference type="PANTHER" id="PTHR11257:SF13">
    <property type="entry name" value="GEO07322P1"/>
    <property type="match status" value="1"/>
</dbReference>
<feature type="chain" id="PRO_5005182390" evidence="1">
    <location>
        <begin position="21"/>
        <end position="126"/>
    </location>
</feature>
<dbReference type="PANTHER" id="PTHR11257">
    <property type="entry name" value="CHEMOSENSORY PROTEIN-RELATED"/>
    <property type="match status" value="1"/>
</dbReference>
<keyword evidence="1" id="KW-0732">Signal</keyword>
<dbReference type="InterPro" id="IPR005055">
    <property type="entry name" value="A10/PebIII"/>
</dbReference>
<organism evidence="2">
    <name type="scientific">Holotrichia parallela</name>
    <name type="common">Dark black chafer beetle</name>
    <name type="synonym">Pedinotrichia parallela</name>
    <dbReference type="NCBI Taxonomy" id="93412"/>
    <lineage>
        <taxon>Eukaryota</taxon>
        <taxon>Metazoa</taxon>
        <taxon>Ecdysozoa</taxon>
        <taxon>Arthropoda</taxon>
        <taxon>Hexapoda</taxon>
        <taxon>Insecta</taxon>
        <taxon>Pterygota</taxon>
        <taxon>Neoptera</taxon>
        <taxon>Endopterygota</taxon>
        <taxon>Coleoptera</taxon>
        <taxon>Polyphaga</taxon>
        <taxon>Scarabaeiformia</taxon>
        <taxon>Scarabaeidae</taxon>
        <taxon>Melolonthinae</taxon>
        <taxon>Holotrichia</taxon>
    </lineage>
</organism>
<reference evidence="2" key="2">
    <citation type="submission" date="2015-05" db="EMBL/GenBank/DDBJ databases">
        <authorList>
            <person name="Ju Q."/>
            <person name="Li X."/>
            <person name="Jiang X.J."/>
            <person name="Qu M.J."/>
        </authorList>
    </citation>
    <scope>NUCLEOTIDE SEQUENCE</scope>
</reference>
<dbReference type="SUPFAM" id="SSF100910">
    <property type="entry name" value="Chemosensory protein Csp2"/>
    <property type="match status" value="1"/>
</dbReference>
<dbReference type="Gene3D" id="1.10.2080.10">
    <property type="entry name" value="Insect odorant-binding protein A10/Ejaculatory bulb-specific protein 3"/>
    <property type="match status" value="1"/>
</dbReference>
<evidence type="ECO:0000256" key="1">
    <source>
        <dbReference type="SAM" id="SignalP"/>
    </source>
</evidence>
<dbReference type="InterPro" id="IPR036682">
    <property type="entry name" value="OS_D_A10/PebIII_sf"/>
</dbReference>
<accession>A0A0G2YDC4</accession>